<feature type="region of interest" description="Disordered" evidence="3">
    <location>
        <begin position="1"/>
        <end position="27"/>
    </location>
</feature>
<organism evidence="4 5">
    <name type="scientific">Streptomyces sviceus (strain ATCC 29083 / DSM 924 / JCM 4929 / NBRC 13980 / NCIMB 11184 / NRRL 5439 / UC 5370)</name>
    <dbReference type="NCBI Taxonomy" id="463191"/>
    <lineage>
        <taxon>Bacteria</taxon>
        <taxon>Bacillati</taxon>
        <taxon>Actinomycetota</taxon>
        <taxon>Actinomycetes</taxon>
        <taxon>Kitasatosporales</taxon>
        <taxon>Streptomycetaceae</taxon>
        <taxon>Streptomyces</taxon>
    </lineage>
</organism>
<keyword evidence="2" id="KW-1277">Toxin-antitoxin system</keyword>
<accession>B5HU57</accession>
<sequence length="135" mass="15661">MRSWRTPRRRGSTGWPTKPSRRGRSRSKRWPACCVPISADLMGYVTRFTPHAQRNMLKVPRPDARRILYRLAELQKALDAGDTASFDIKALQGHSARWRLRVGDYRVVYTVEDGQLIVWVLVAVGNRRDVYRQVP</sequence>
<proteinExistence type="inferred from homology"/>
<reference evidence="4" key="1">
    <citation type="submission" date="2009-10" db="EMBL/GenBank/DDBJ databases">
        <title>The genome sequence of Streptomyces sviceus strain ATCC 29083.</title>
        <authorList>
            <consortium name="The Broad Institute Genome Sequencing Platform"/>
            <consortium name="Broad Institute Microbial Sequencing Center"/>
            <person name="Fischbach M."/>
            <person name="Godfrey P."/>
            <person name="Ward D."/>
            <person name="Young S."/>
            <person name="Zeng Q."/>
            <person name="Koehrsen M."/>
            <person name="Alvarado L."/>
            <person name="Berlin A.M."/>
            <person name="Bochicchio J."/>
            <person name="Borenstein D."/>
            <person name="Chapman S.B."/>
            <person name="Chen Z."/>
            <person name="Engels R."/>
            <person name="Freedman E."/>
            <person name="Gellesch M."/>
            <person name="Goldberg J."/>
            <person name="Griggs A."/>
            <person name="Gujja S."/>
            <person name="Heilman E.R."/>
            <person name="Heiman D.I."/>
            <person name="Hepburn T.A."/>
            <person name="Howarth C."/>
            <person name="Jen D."/>
            <person name="Larson L."/>
            <person name="Lewis B."/>
            <person name="Mehta T."/>
            <person name="Park D."/>
            <person name="Pearson M."/>
            <person name="Richards J."/>
            <person name="Roberts A."/>
            <person name="Saif S."/>
            <person name="Shea T.D."/>
            <person name="Shenoy N."/>
            <person name="Sisk P."/>
            <person name="Stolte C."/>
            <person name="Sykes S.N."/>
            <person name="Thomson T."/>
            <person name="Walk T."/>
            <person name="White J."/>
            <person name="Yandava C."/>
            <person name="Straight P."/>
            <person name="Clardy J."/>
            <person name="Hung D."/>
            <person name="Kolter R."/>
            <person name="Mekalanos J."/>
            <person name="Walker S."/>
            <person name="Walsh C.T."/>
            <person name="Wieland-Brown L.C."/>
            <person name="Haas B."/>
            <person name="Nusbaum C."/>
            <person name="Birren B."/>
        </authorList>
    </citation>
    <scope>NUCLEOTIDE SEQUENCE [LARGE SCALE GENOMIC DNA]</scope>
    <source>
        <strain evidence="4">ATCC 29083</strain>
    </source>
</reference>
<dbReference type="PANTHER" id="PTHR35601">
    <property type="entry name" value="TOXIN RELE"/>
    <property type="match status" value="1"/>
</dbReference>
<comment type="similarity">
    <text evidence="1">Belongs to the RelE toxin family.</text>
</comment>
<gene>
    <name evidence="4" type="ORF">SSEG_09095</name>
</gene>
<dbReference type="AlphaFoldDB" id="B5HU57"/>
<name>B5HU57_STRX2</name>
<dbReference type="eggNOG" id="COG2026">
    <property type="taxonomic scope" value="Bacteria"/>
</dbReference>
<dbReference type="Pfam" id="PF05016">
    <property type="entry name" value="ParE_toxin"/>
    <property type="match status" value="1"/>
</dbReference>
<evidence type="ECO:0000313" key="4">
    <source>
        <dbReference type="EMBL" id="EDY56362.1"/>
    </source>
</evidence>
<dbReference type="InterPro" id="IPR007712">
    <property type="entry name" value="RelE/ParE_toxin"/>
</dbReference>
<dbReference type="PANTHER" id="PTHR35601:SF1">
    <property type="entry name" value="TOXIN RELE"/>
    <property type="match status" value="1"/>
</dbReference>
<dbReference type="HOGENOM" id="CLU_155761_3_3_11"/>
<protein>
    <submittedName>
        <fullName evidence="4">Addiction module toxin</fullName>
    </submittedName>
</protein>
<evidence type="ECO:0000256" key="1">
    <source>
        <dbReference type="ARBA" id="ARBA00006226"/>
    </source>
</evidence>
<dbReference type="InterPro" id="IPR035093">
    <property type="entry name" value="RelE/ParE_toxin_dom_sf"/>
</dbReference>
<keyword evidence="5" id="KW-1185">Reference proteome</keyword>
<evidence type="ECO:0000256" key="3">
    <source>
        <dbReference type="SAM" id="MobiDB-lite"/>
    </source>
</evidence>
<dbReference type="Gene3D" id="3.30.2310.20">
    <property type="entry name" value="RelE-like"/>
    <property type="match status" value="1"/>
</dbReference>
<dbReference type="Proteomes" id="UP000002785">
    <property type="component" value="Chromosome"/>
</dbReference>
<feature type="compositionally biased region" description="Basic residues" evidence="3">
    <location>
        <begin position="1"/>
        <end position="11"/>
    </location>
</feature>
<dbReference type="SUPFAM" id="SSF143011">
    <property type="entry name" value="RelE-like"/>
    <property type="match status" value="1"/>
</dbReference>
<evidence type="ECO:0000256" key="2">
    <source>
        <dbReference type="ARBA" id="ARBA00022649"/>
    </source>
</evidence>
<dbReference type="EMBL" id="CM000951">
    <property type="protein sequence ID" value="EDY56362.1"/>
    <property type="molecule type" value="Genomic_DNA"/>
</dbReference>
<evidence type="ECO:0000313" key="5">
    <source>
        <dbReference type="Proteomes" id="UP000002785"/>
    </source>
</evidence>